<dbReference type="RefSeq" id="WP_091456694.1">
    <property type="nucleotide sequence ID" value="NZ_FMZZ01000019.1"/>
</dbReference>
<evidence type="ECO:0000313" key="3">
    <source>
        <dbReference type="EMBL" id="SDD83316.1"/>
    </source>
</evidence>
<gene>
    <name evidence="3" type="ORF">SAMN05216174_11972</name>
</gene>
<dbReference type="InterPro" id="IPR053524">
    <property type="entry name" value="Aerial_hyphae_peptide-synth"/>
</dbReference>
<name>A0A1G6Y112_9PSEU</name>
<dbReference type="STRING" id="1271860.SAMN05216174_11972"/>
<dbReference type="SMART" id="SM01260">
    <property type="entry name" value="LANC_like"/>
    <property type="match status" value="1"/>
</dbReference>
<dbReference type="Pfam" id="PF05147">
    <property type="entry name" value="LANC_like"/>
    <property type="match status" value="1"/>
</dbReference>
<dbReference type="Gene3D" id="1.50.10.10">
    <property type="match status" value="1"/>
</dbReference>
<feature type="compositionally biased region" description="Basic and acidic residues" evidence="1">
    <location>
        <begin position="861"/>
        <end position="871"/>
    </location>
</feature>
<evidence type="ECO:0000259" key="2">
    <source>
        <dbReference type="PROSITE" id="PS50011"/>
    </source>
</evidence>
<dbReference type="CDD" id="cd04791">
    <property type="entry name" value="LanC_SerThrkinase"/>
    <property type="match status" value="1"/>
</dbReference>
<protein>
    <submittedName>
        <fullName evidence="3">Lanthionine synthetase C-like protein</fullName>
    </submittedName>
</protein>
<evidence type="ECO:0000313" key="4">
    <source>
        <dbReference type="Proteomes" id="UP000199501"/>
    </source>
</evidence>
<dbReference type="Proteomes" id="UP000199501">
    <property type="component" value="Unassembled WGS sequence"/>
</dbReference>
<dbReference type="AlphaFoldDB" id="A0A1G6Y112"/>
<proteinExistence type="predicted"/>
<organism evidence="3 4">
    <name type="scientific">Actinokineospora iranica</name>
    <dbReference type="NCBI Taxonomy" id="1271860"/>
    <lineage>
        <taxon>Bacteria</taxon>
        <taxon>Bacillati</taxon>
        <taxon>Actinomycetota</taxon>
        <taxon>Actinomycetes</taxon>
        <taxon>Pseudonocardiales</taxon>
        <taxon>Pseudonocardiaceae</taxon>
        <taxon>Actinokineospora</taxon>
    </lineage>
</organism>
<dbReference type="GO" id="GO:0004672">
    <property type="term" value="F:protein kinase activity"/>
    <property type="evidence" value="ECO:0007669"/>
    <property type="project" value="InterPro"/>
</dbReference>
<sequence>MDLQYEAFCFVDPLFFDQPRQTATTLNGFSTRLPAPHEGWVDGVAGIWRMLRPVGVTLPGQGWKIHVSATLGNAERVLSAVHAHCLDRGLAYKHLLSPSVLLARNSKYAPRSGSGKLVTIYPVDDDSFSQVLAELSTLLDGEAGPYILSDLRIGSGPLYVRYGGFAEQWVEIDGTRVLAVRTPDGTLVPDKREPTFSVPDWVTVPDCLAPHIAARKAGNPDDFPYRVTASMHFSNGGGVYRATRKSDGAEVVLKEARPHAGLDRDGVDAVARLRGEHDILVRLADVDGVPAAHDLVTVWEHTFLAMEPVAGQSLGSWLARTYPLTRQHASDEAVAEYTERALTVLGRVEDLLARVHERGVMFGDLHALNIIIDDDDRVSLIDFEMASAAAEPGRPALGAPGFRAPAGRTGFDVDRYALAALRLWIFLPLNALLELAPGRLDALVDVIERRFPLPPGYGDGIRRELRQTDQAETDQAATAPAATELDRPDPDWGQVRKALAVAILASATPERDDRLFPGDIEQFRVGGACFGYGAAGVLHALDAAGTGRYPEHERWLIDTVRRTPPARPGFFDGAHGIAHVLENLGHHEDAAAVLDGADNLVAQTRDHSLDGGLSGIALNLLHFAGTRHDRDLRTRAHGIGDRLADALRAATPSPFARAGLLNGWSGVALLFLRLHDDTGDRGWLDLAEQAISRDLDECVTTDDGVLQVRDQGARTLPYLSIGSAGIALVAEELAARRPDSAILERQPDLLRACHGEFVIHPGLLFGRCGLLVTLAAAQRRAADPERAEVIGRHLAALGWHAVPHGDGGIAMPGNQLLRLSMDLATGGAGVLLAVTATLDGHGRVLPFLGDAPHPPISGHPAGEKERNTSWR</sequence>
<feature type="domain" description="Protein kinase" evidence="2">
    <location>
        <begin position="225"/>
        <end position="582"/>
    </location>
</feature>
<dbReference type="SUPFAM" id="SSF158745">
    <property type="entry name" value="LanC-like"/>
    <property type="match status" value="1"/>
</dbReference>
<accession>A0A1G6Y112</accession>
<dbReference type="Pfam" id="PF25816">
    <property type="entry name" value="RamC_N"/>
    <property type="match status" value="1"/>
</dbReference>
<feature type="region of interest" description="Disordered" evidence="1">
    <location>
        <begin position="468"/>
        <end position="489"/>
    </location>
</feature>
<dbReference type="Pfam" id="PF00069">
    <property type="entry name" value="Pkinase"/>
    <property type="match status" value="1"/>
</dbReference>
<dbReference type="InterPro" id="IPR011009">
    <property type="entry name" value="Kinase-like_dom_sf"/>
</dbReference>
<dbReference type="NCBIfam" id="NF038151">
    <property type="entry name" value="lanthi_synth_III"/>
    <property type="match status" value="1"/>
</dbReference>
<dbReference type="GO" id="GO:0031179">
    <property type="term" value="P:peptide modification"/>
    <property type="evidence" value="ECO:0007669"/>
    <property type="project" value="InterPro"/>
</dbReference>
<dbReference type="InterPro" id="IPR012341">
    <property type="entry name" value="6hp_glycosidase-like_sf"/>
</dbReference>
<dbReference type="SUPFAM" id="SSF56112">
    <property type="entry name" value="Protein kinase-like (PK-like)"/>
    <property type="match status" value="1"/>
</dbReference>
<keyword evidence="4" id="KW-1185">Reference proteome</keyword>
<reference evidence="4" key="1">
    <citation type="submission" date="2016-10" db="EMBL/GenBank/DDBJ databases">
        <authorList>
            <person name="Varghese N."/>
            <person name="Submissions S."/>
        </authorList>
    </citation>
    <scope>NUCLEOTIDE SEQUENCE [LARGE SCALE GENOMIC DNA]</scope>
    <source>
        <strain evidence="4">IBRC-M 10403</strain>
    </source>
</reference>
<dbReference type="GO" id="GO:0005975">
    <property type="term" value="P:carbohydrate metabolic process"/>
    <property type="evidence" value="ECO:0007669"/>
    <property type="project" value="InterPro"/>
</dbReference>
<dbReference type="InterPro" id="IPR058053">
    <property type="entry name" value="RamC_C"/>
</dbReference>
<dbReference type="InterPro" id="IPR000719">
    <property type="entry name" value="Prot_kinase_dom"/>
</dbReference>
<dbReference type="InterPro" id="IPR007822">
    <property type="entry name" value="LANC-like"/>
</dbReference>
<dbReference type="PROSITE" id="PS50011">
    <property type="entry name" value="PROTEIN_KINASE_DOM"/>
    <property type="match status" value="1"/>
</dbReference>
<evidence type="ECO:0000256" key="1">
    <source>
        <dbReference type="SAM" id="MobiDB-lite"/>
    </source>
</evidence>
<dbReference type="OrthoDB" id="1492512at2"/>
<dbReference type="InterPro" id="IPR057929">
    <property type="entry name" value="RamC_N"/>
</dbReference>
<feature type="compositionally biased region" description="Low complexity" evidence="1">
    <location>
        <begin position="470"/>
        <end position="483"/>
    </location>
</feature>
<dbReference type="Gene3D" id="1.10.510.10">
    <property type="entry name" value="Transferase(Phosphotransferase) domain 1"/>
    <property type="match status" value="1"/>
</dbReference>
<dbReference type="SMART" id="SM00220">
    <property type="entry name" value="S_TKc"/>
    <property type="match status" value="1"/>
</dbReference>
<feature type="region of interest" description="Disordered" evidence="1">
    <location>
        <begin position="849"/>
        <end position="871"/>
    </location>
</feature>
<dbReference type="EMBL" id="FMZZ01000019">
    <property type="protein sequence ID" value="SDD83316.1"/>
    <property type="molecule type" value="Genomic_DNA"/>
</dbReference>
<dbReference type="GO" id="GO:0005524">
    <property type="term" value="F:ATP binding"/>
    <property type="evidence" value="ECO:0007669"/>
    <property type="project" value="InterPro"/>
</dbReference>